<protein>
    <recommendedName>
        <fullName evidence="4">Metallo-beta-lactamase domain-containing protein</fullName>
    </recommendedName>
</protein>
<evidence type="ECO:0008006" key="4">
    <source>
        <dbReference type="Google" id="ProtNLM"/>
    </source>
</evidence>
<dbReference type="Gene3D" id="3.60.15.10">
    <property type="entry name" value="Ribonuclease Z/Hydroxyacylglutathione hydrolase-like"/>
    <property type="match status" value="1"/>
</dbReference>
<evidence type="ECO:0000313" key="2">
    <source>
        <dbReference type="EMBL" id="CAF1644851.1"/>
    </source>
</evidence>
<dbReference type="InterPro" id="IPR036866">
    <property type="entry name" value="RibonucZ/Hydroxyglut_hydro"/>
</dbReference>
<gene>
    <name evidence="1" type="ORF">EDS130_LOCUS37624</name>
    <name evidence="2" type="ORF">XAT740_LOCUS53950</name>
</gene>
<comment type="caution">
    <text evidence="2">The sequence shown here is derived from an EMBL/GenBank/DDBJ whole genome shotgun (WGS) entry which is preliminary data.</text>
</comment>
<dbReference type="Pfam" id="PF23023">
    <property type="entry name" value="Anti-Pycsar_Apyc1"/>
    <property type="match status" value="1"/>
</dbReference>
<name>A0A816E3V1_ADIRI</name>
<dbReference type="EMBL" id="CAJNOJ010000374">
    <property type="protein sequence ID" value="CAF1422884.1"/>
    <property type="molecule type" value="Genomic_DNA"/>
</dbReference>
<dbReference type="Proteomes" id="UP000663852">
    <property type="component" value="Unassembled WGS sequence"/>
</dbReference>
<sequence length="302" mass="33584">MTHFVANMTTSTPATDSTKLPIEQCENYNINSNTNNTDEGAAELSSYDLVCLGVGRGSTAVYSNQTSSSFALIRRSTGECILLIDIGLGTIFAFQKYLKTTEIKPRQVFVSHNHTDHSGELPVYIGNEAAKSIVRIYCYASVQPRLRYLRCAELDSSTTDFFKNVQWILCHELQDTELDSGDSKSKLKIRVRQSQHSELCAGFILYENDQPILGFSGDSGFNAPFYTFLLTAPTILVDGRITASYEHAGFNEISDFYITRADQRRVFVYHYGVENEKPTFAGNSISAVSPGQVIQLLLPTDC</sequence>
<dbReference type="EMBL" id="CAJNOR010009461">
    <property type="protein sequence ID" value="CAF1644851.1"/>
    <property type="molecule type" value="Genomic_DNA"/>
</dbReference>
<evidence type="ECO:0000313" key="3">
    <source>
        <dbReference type="Proteomes" id="UP000663828"/>
    </source>
</evidence>
<dbReference type="Proteomes" id="UP000663828">
    <property type="component" value="Unassembled WGS sequence"/>
</dbReference>
<evidence type="ECO:0000313" key="1">
    <source>
        <dbReference type="EMBL" id="CAF1422884.1"/>
    </source>
</evidence>
<keyword evidence="3" id="KW-1185">Reference proteome</keyword>
<proteinExistence type="predicted"/>
<dbReference type="SUPFAM" id="SSF56281">
    <property type="entry name" value="Metallo-hydrolase/oxidoreductase"/>
    <property type="match status" value="1"/>
</dbReference>
<accession>A0A816E3V1</accession>
<reference evidence="2" key="1">
    <citation type="submission" date="2021-02" db="EMBL/GenBank/DDBJ databases">
        <authorList>
            <person name="Nowell W R."/>
        </authorList>
    </citation>
    <scope>NUCLEOTIDE SEQUENCE</scope>
</reference>
<organism evidence="2 3">
    <name type="scientific">Adineta ricciae</name>
    <name type="common">Rotifer</name>
    <dbReference type="NCBI Taxonomy" id="249248"/>
    <lineage>
        <taxon>Eukaryota</taxon>
        <taxon>Metazoa</taxon>
        <taxon>Spiralia</taxon>
        <taxon>Gnathifera</taxon>
        <taxon>Rotifera</taxon>
        <taxon>Eurotatoria</taxon>
        <taxon>Bdelloidea</taxon>
        <taxon>Adinetida</taxon>
        <taxon>Adinetidae</taxon>
        <taxon>Adineta</taxon>
    </lineage>
</organism>
<dbReference type="AlphaFoldDB" id="A0A816E3V1"/>
<dbReference type="OrthoDB" id="4062651at2759"/>